<dbReference type="InterPro" id="IPR003439">
    <property type="entry name" value="ABC_transporter-like_ATP-bd"/>
</dbReference>
<keyword evidence="3 5" id="KW-0067">ATP-binding</keyword>
<dbReference type="EMBL" id="DXHV01000014">
    <property type="protein sequence ID" value="HIV99779.1"/>
    <property type="molecule type" value="Genomic_DNA"/>
</dbReference>
<dbReference type="PANTHER" id="PTHR42781">
    <property type="entry name" value="SPERMIDINE/PUTRESCINE IMPORT ATP-BINDING PROTEIN POTA"/>
    <property type="match status" value="1"/>
</dbReference>
<evidence type="ECO:0000256" key="1">
    <source>
        <dbReference type="ARBA" id="ARBA00022448"/>
    </source>
</evidence>
<dbReference type="SMART" id="SM00382">
    <property type="entry name" value="AAA"/>
    <property type="match status" value="1"/>
</dbReference>
<organism evidence="5 6">
    <name type="scientific">Candidatus Desulfovibrio intestinipullorum</name>
    <dbReference type="NCBI Taxonomy" id="2838536"/>
    <lineage>
        <taxon>Bacteria</taxon>
        <taxon>Pseudomonadati</taxon>
        <taxon>Thermodesulfobacteriota</taxon>
        <taxon>Desulfovibrionia</taxon>
        <taxon>Desulfovibrionales</taxon>
        <taxon>Desulfovibrionaceae</taxon>
        <taxon>Desulfovibrio</taxon>
    </lineage>
</organism>
<dbReference type="Pfam" id="PF00005">
    <property type="entry name" value="ABC_tran"/>
    <property type="match status" value="1"/>
</dbReference>
<protein>
    <submittedName>
        <fullName evidence="5">ATP-binding cassette domain-containing protein</fullName>
    </submittedName>
</protein>
<dbReference type="InterPro" id="IPR003593">
    <property type="entry name" value="AAA+_ATPase"/>
</dbReference>
<evidence type="ECO:0000313" key="5">
    <source>
        <dbReference type="EMBL" id="HIV99779.1"/>
    </source>
</evidence>
<proteinExistence type="predicted"/>
<gene>
    <name evidence="5" type="ORF">H9894_01095</name>
</gene>
<comment type="caution">
    <text evidence="5">The sequence shown here is derived from an EMBL/GenBank/DDBJ whole genome shotgun (WGS) entry which is preliminary data.</text>
</comment>
<reference evidence="5" key="1">
    <citation type="journal article" date="2021" name="PeerJ">
        <title>Extensive microbial diversity within the chicken gut microbiome revealed by metagenomics and culture.</title>
        <authorList>
            <person name="Gilroy R."/>
            <person name="Ravi A."/>
            <person name="Getino M."/>
            <person name="Pursley I."/>
            <person name="Horton D.L."/>
            <person name="Alikhan N.F."/>
            <person name="Baker D."/>
            <person name="Gharbi K."/>
            <person name="Hall N."/>
            <person name="Watson M."/>
            <person name="Adriaenssens E.M."/>
            <person name="Foster-Nyarko E."/>
            <person name="Jarju S."/>
            <person name="Secka A."/>
            <person name="Antonio M."/>
            <person name="Oren A."/>
            <person name="Chaudhuri R.R."/>
            <person name="La Ragione R."/>
            <person name="Hildebrand F."/>
            <person name="Pallen M.J."/>
        </authorList>
    </citation>
    <scope>NUCLEOTIDE SEQUENCE</scope>
    <source>
        <strain evidence="5">ChiHecec2B26-446</strain>
    </source>
</reference>
<accession>A0A9D1TNK7</accession>
<dbReference type="Gene3D" id="3.40.50.300">
    <property type="entry name" value="P-loop containing nucleotide triphosphate hydrolases"/>
    <property type="match status" value="1"/>
</dbReference>
<evidence type="ECO:0000256" key="2">
    <source>
        <dbReference type="ARBA" id="ARBA00022741"/>
    </source>
</evidence>
<evidence type="ECO:0000256" key="3">
    <source>
        <dbReference type="ARBA" id="ARBA00022840"/>
    </source>
</evidence>
<evidence type="ECO:0000259" key="4">
    <source>
        <dbReference type="PROSITE" id="PS50893"/>
    </source>
</evidence>
<dbReference type="InterPro" id="IPR027417">
    <property type="entry name" value="P-loop_NTPase"/>
</dbReference>
<evidence type="ECO:0000313" key="6">
    <source>
        <dbReference type="Proteomes" id="UP000886752"/>
    </source>
</evidence>
<sequence>MISLHVQKKLQGPRGTFFLKADVESSVSHMVFFGASGSGKTLTLQMLAGLITPDAGYISVDGDVLYDSKKRINRPARTRHVGYLLQDYALFPHLCALDNVGFALSSTFGRLSREAKNRAHELLERFEVDDLWDHLPAEMSGGQRQRVALARALAAEPRILLLDEPFSALDPLLRVRMRGEIRNLLSDWQIPMTIITHDPDDVEAFADLLVVFSDGQICRCEDWTPNRGRGEASREALLSLVQDIDREQKTA</sequence>
<keyword evidence="2" id="KW-0547">Nucleotide-binding</keyword>
<dbReference type="PROSITE" id="PS50893">
    <property type="entry name" value="ABC_TRANSPORTER_2"/>
    <property type="match status" value="1"/>
</dbReference>
<dbReference type="PANTHER" id="PTHR42781:SF4">
    <property type="entry name" value="SPERMIDINE_PUTRESCINE IMPORT ATP-BINDING PROTEIN POTA"/>
    <property type="match status" value="1"/>
</dbReference>
<feature type="domain" description="ABC transporter" evidence="4">
    <location>
        <begin position="1"/>
        <end position="239"/>
    </location>
</feature>
<dbReference type="SUPFAM" id="SSF52540">
    <property type="entry name" value="P-loop containing nucleoside triphosphate hydrolases"/>
    <property type="match status" value="1"/>
</dbReference>
<dbReference type="InterPro" id="IPR017871">
    <property type="entry name" value="ABC_transporter-like_CS"/>
</dbReference>
<dbReference type="PROSITE" id="PS00211">
    <property type="entry name" value="ABC_TRANSPORTER_1"/>
    <property type="match status" value="1"/>
</dbReference>
<keyword evidence="1" id="KW-0813">Transport</keyword>
<dbReference type="AlphaFoldDB" id="A0A9D1TNK7"/>
<reference evidence="5" key="2">
    <citation type="submission" date="2021-04" db="EMBL/GenBank/DDBJ databases">
        <authorList>
            <person name="Gilroy R."/>
        </authorList>
    </citation>
    <scope>NUCLEOTIDE SEQUENCE</scope>
    <source>
        <strain evidence="5">ChiHecec2B26-446</strain>
    </source>
</reference>
<dbReference type="GO" id="GO:0005524">
    <property type="term" value="F:ATP binding"/>
    <property type="evidence" value="ECO:0007669"/>
    <property type="project" value="UniProtKB-KW"/>
</dbReference>
<dbReference type="GO" id="GO:0016887">
    <property type="term" value="F:ATP hydrolysis activity"/>
    <property type="evidence" value="ECO:0007669"/>
    <property type="project" value="InterPro"/>
</dbReference>
<name>A0A9D1TNK7_9BACT</name>
<dbReference type="InterPro" id="IPR050093">
    <property type="entry name" value="ABC_SmlMolc_Importer"/>
</dbReference>
<dbReference type="Proteomes" id="UP000886752">
    <property type="component" value="Unassembled WGS sequence"/>
</dbReference>